<name>A0ABD3NUY6_9STRA</name>
<comment type="caution">
    <text evidence="1">The sequence shown here is derived from an EMBL/GenBank/DDBJ whole genome shotgun (WGS) entry which is preliminary data.</text>
</comment>
<gene>
    <name evidence="1" type="ORF">ACHAWO_003465</name>
</gene>
<accession>A0ABD3NUY6</accession>
<protein>
    <submittedName>
        <fullName evidence="1">Uncharacterized protein</fullName>
    </submittedName>
</protein>
<reference evidence="1 2" key="1">
    <citation type="submission" date="2024-10" db="EMBL/GenBank/DDBJ databases">
        <title>Updated reference genomes for cyclostephanoid diatoms.</title>
        <authorList>
            <person name="Roberts W.R."/>
            <person name="Alverson A.J."/>
        </authorList>
    </citation>
    <scope>NUCLEOTIDE SEQUENCE [LARGE SCALE GENOMIC DNA]</scope>
    <source>
        <strain evidence="1 2">AJA010-31</strain>
    </source>
</reference>
<keyword evidence="2" id="KW-1185">Reference proteome</keyword>
<organism evidence="1 2">
    <name type="scientific">Cyclotella atomus</name>
    <dbReference type="NCBI Taxonomy" id="382360"/>
    <lineage>
        <taxon>Eukaryota</taxon>
        <taxon>Sar</taxon>
        <taxon>Stramenopiles</taxon>
        <taxon>Ochrophyta</taxon>
        <taxon>Bacillariophyta</taxon>
        <taxon>Coscinodiscophyceae</taxon>
        <taxon>Thalassiosirophycidae</taxon>
        <taxon>Stephanodiscales</taxon>
        <taxon>Stephanodiscaceae</taxon>
        <taxon>Cyclotella</taxon>
    </lineage>
</organism>
<evidence type="ECO:0000313" key="1">
    <source>
        <dbReference type="EMBL" id="KAL3779755.1"/>
    </source>
</evidence>
<sequence length="675" mass="75787">MLPFESHGGRLISFNDGHTPETFRFQASDESSSSKIVTYDSALPSRSEVHVYDDILHPHHARMLYDATTETTVGRERSKAECSAHHEHDGVSLKGESPWGTYVTIEEALNWIEWKQTRDCIDTPEDMDECCISSSYEVYKSKWMCNIINFCKWQQVKQSTVDSKERNQSVDIQSNSADCKVNVSLDMDSTRHALAREAVAQFFLQTIPVRPGSLSVTLAPDPPPRHESLYQLNNFLEKAHGVAVWALSSHPGQSVQYHIDYAELLRYEYNVTVPPLFAGTIQCSELWNDGAGVDTPNVRNFIDECDGIHECCGHCRRARPMLDTTNTLGLGCHQHRPLRCSFDGIHECGSVCAKPQLVTNPHSTNQNNIMRGGEFCVNLRGLEHYTKHGYKGNLSGDAFGGWRRPIDRHDSQFNNVFRDESTQWVTIPYAFNRGICHKGDLPHLSAPIEKIGVNGMDAANLQSDNTSPSRVIVGFNVFGHDVGEVIAKAPEHSRAFRRKVKLFRAMVGACASDTQSNIDTKASNNGKKNSGLNLAQVSQNKALTKLLVLAKREKFKQEFKQQQDDLTNRIWCKLFESKNQNDHPGLSVNDVIEEFGNVTIDAEGRIPWPKPDDVRVHLHRMIEERKLICDVYGTAGAPGVCYAIVAINNQESETVSDKKGWVSLSTLLDVEMMRK</sequence>
<dbReference type="AlphaFoldDB" id="A0ABD3NUY6"/>
<proteinExistence type="predicted"/>
<dbReference type="EMBL" id="JALLPJ020000920">
    <property type="protein sequence ID" value="KAL3779755.1"/>
    <property type="molecule type" value="Genomic_DNA"/>
</dbReference>
<evidence type="ECO:0000313" key="2">
    <source>
        <dbReference type="Proteomes" id="UP001530400"/>
    </source>
</evidence>
<dbReference type="Proteomes" id="UP001530400">
    <property type="component" value="Unassembled WGS sequence"/>
</dbReference>